<accession>A0A7U2MKA9</accession>
<organism evidence="2 3">
    <name type="scientific">Aspergillus flavus (strain ATCC 200026 / FGSC A1120 / IAM 13836 / NRRL 3357 / JCM 12722 / SRRC 167)</name>
    <dbReference type="NCBI Taxonomy" id="332952"/>
    <lineage>
        <taxon>Eukaryota</taxon>
        <taxon>Fungi</taxon>
        <taxon>Dikarya</taxon>
        <taxon>Ascomycota</taxon>
        <taxon>Pezizomycotina</taxon>
        <taxon>Eurotiomycetes</taxon>
        <taxon>Eurotiomycetidae</taxon>
        <taxon>Eurotiales</taxon>
        <taxon>Aspergillaceae</taxon>
        <taxon>Aspergillus</taxon>
        <taxon>Aspergillus subgen. Circumdati</taxon>
    </lineage>
</organism>
<dbReference type="EMBL" id="CP044620">
    <property type="protein sequence ID" value="QRD85237.1"/>
    <property type="molecule type" value="Genomic_DNA"/>
</dbReference>
<proteinExistence type="predicted"/>
<evidence type="ECO:0008006" key="4">
    <source>
        <dbReference type="Google" id="ProtNLM"/>
    </source>
</evidence>
<protein>
    <recommendedName>
        <fullName evidence="4">Secreted protein</fullName>
    </recommendedName>
</protein>
<evidence type="ECO:0000313" key="3">
    <source>
        <dbReference type="Proteomes" id="UP000596276"/>
    </source>
</evidence>
<evidence type="ECO:0000256" key="1">
    <source>
        <dbReference type="SAM" id="SignalP"/>
    </source>
</evidence>
<evidence type="ECO:0000313" key="2">
    <source>
        <dbReference type="EMBL" id="QRD85237.1"/>
    </source>
</evidence>
<gene>
    <name evidence="2" type="ORF">F9C07_1366125</name>
</gene>
<dbReference type="Proteomes" id="UP000596276">
    <property type="component" value="Chromosome 3"/>
</dbReference>
<sequence>MKFISVVALLAPVVLAAPQARDDSGWIALIEEQCPNMSEQCVGIAKEAHQPQSDIAQVTQAMPTCTPAYLECIQLISGDASAVSTFPQGATQGHLATCLQQIAPDHLKYFLNNDRADIPIPASQNCALRELHRVAHVELGPLA</sequence>
<keyword evidence="3" id="KW-1185">Reference proteome</keyword>
<name>A0A7U2MKA9_ASPFN</name>
<feature type="chain" id="PRO_5041903530" description="Secreted protein" evidence="1">
    <location>
        <begin position="17"/>
        <end position="143"/>
    </location>
</feature>
<dbReference type="AlphaFoldDB" id="A0A7U2MKA9"/>
<reference evidence="3" key="1">
    <citation type="journal article" date="2021" name="G3 (Bethesda)">
        <title>Chromosome assembled and annotated genome sequence of Aspergillus flavus NRRL 3357.</title>
        <authorList>
            <person name="Skerker J.M."/>
            <person name="Pianalto K.M."/>
            <person name="Mondo S.J."/>
            <person name="Yang K."/>
            <person name="Arkin A.P."/>
            <person name="Keller N.P."/>
            <person name="Grigoriev I.V."/>
            <person name="Louise Glass N.L."/>
        </authorList>
    </citation>
    <scope>NUCLEOTIDE SEQUENCE [LARGE SCALE GENOMIC DNA]</scope>
    <source>
        <strain evidence="3">ATCC 200026 / FGSC A1120 / IAM 13836 / NRRL 3357 / JCM 12722 / SRRC 167</strain>
    </source>
</reference>
<keyword evidence="1" id="KW-0732">Signal</keyword>
<feature type="signal peptide" evidence="1">
    <location>
        <begin position="1"/>
        <end position="16"/>
    </location>
</feature>